<comment type="caution">
    <text evidence="2">The sequence shown here is derived from an EMBL/GenBank/DDBJ whole genome shotgun (WGS) entry which is preliminary data.</text>
</comment>
<organism evidence="2 3">
    <name type="scientific">Bowmanella yangjiangensis</name>
    <dbReference type="NCBI Taxonomy" id="2811230"/>
    <lineage>
        <taxon>Bacteria</taxon>
        <taxon>Pseudomonadati</taxon>
        <taxon>Pseudomonadota</taxon>
        <taxon>Gammaproteobacteria</taxon>
        <taxon>Alteromonadales</taxon>
        <taxon>Alteromonadaceae</taxon>
        <taxon>Bowmanella</taxon>
    </lineage>
</organism>
<proteinExistence type="predicted"/>
<keyword evidence="3" id="KW-1185">Reference proteome</keyword>
<accession>A0ABS3CX06</accession>
<evidence type="ECO:0000313" key="3">
    <source>
        <dbReference type="Proteomes" id="UP000663992"/>
    </source>
</evidence>
<evidence type="ECO:0000313" key="2">
    <source>
        <dbReference type="EMBL" id="MBN7821115.1"/>
    </source>
</evidence>
<dbReference type="RefSeq" id="WP_206595070.1">
    <property type="nucleotide sequence ID" value="NZ_JAFKCS010000015.1"/>
</dbReference>
<reference evidence="2 3" key="1">
    <citation type="submission" date="2021-03" db="EMBL/GenBank/DDBJ databases">
        <title>novel species isolated from a fishpond in China.</title>
        <authorList>
            <person name="Lu H."/>
            <person name="Cai Z."/>
        </authorList>
    </citation>
    <scope>NUCLEOTIDE SEQUENCE [LARGE SCALE GENOMIC DNA]</scope>
    <source>
        <strain evidence="2 3">Y57</strain>
    </source>
</reference>
<feature type="signal peptide" evidence="1">
    <location>
        <begin position="1"/>
        <end position="29"/>
    </location>
</feature>
<name>A0ABS3CX06_9ALTE</name>
<dbReference type="Proteomes" id="UP000663992">
    <property type="component" value="Unassembled WGS sequence"/>
</dbReference>
<sequence length="64" mass="6881">MIKRIGSQKAMLLASSLSVVSLFSAQLSASEAKHYPGVFIGALNSGGETELSLGLEYEYRFTPQ</sequence>
<keyword evidence="1" id="KW-0732">Signal</keyword>
<protein>
    <recommendedName>
        <fullName evidence="4">Outer membrane protein beta-barrel domain-containing protein</fullName>
    </recommendedName>
</protein>
<feature type="chain" id="PRO_5045363246" description="Outer membrane protein beta-barrel domain-containing protein" evidence="1">
    <location>
        <begin position="30"/>
        <end position="64"/>
    </location>
</feature>
<dbReference type="EMBL" id="JAFKCS010000015">
    <property type="protein sequence ID" value="MBN7821115.1"/>
    <property type="molecule type" value="Genomic_DNA"/>
</dbReference>
<evidence type="ECO:0000256" key="1">
    <source>
        <dbReference type="SAM" id="SignalP"/>
    </source>
</evidence>
<gene>
    <name evidence="2" type="ORF">J0A65_14685</name>
</gene>
<evidence type="ECO:0008006" key="4">
    <source>
        <dbReference type="Google" id="ProtNLM"/>
    </source>
</evidence>